<protein>
    <submittedName>
        <fullName evidence="2">Transporter</fullName>
    </submittedName>
</protein>
<evidence type="ECO:0000313" key="3">
    <source>
        <dbReference type="Proteomes" id="UP000305546"/>
    </source>
</evidence>
<dbReference type="Proteomes" id="UP000305546">
    <property type="component" value="Unassembled WGS sequence"/>
</dbReference>
<feature type="domain" description="PH" evidence="1">
    <location>
        <begin position="36"/>
        <end position="156"/>
    </location>
</feature>
<dbReference type="InterPro" id="IPR057446">
    <property type="entry name" value="PH_bac"/>
</dbReference>
<dbReference type="RefSeq" id="WP_139096651.1">
    <property type="nucleotide sequence ID" value="NZ_VDFW01000007.1"/>
</dbReference>
<dbReference type="OrthoDB" id="4774775at2"/>
<keyword evidence="3" id="KW-1185">Reference proteome</keyword>
<dbReference type="AlphaFoldDB" id="A0A5C4M7L7"/>
<name>A0A5C4M7L7_9PSEU</name>
<sequence length="169" mass="18478">MERFALVLIVLAFFLLAVWGMRAGWRRRARSQSVRVPPFPQVPGEPGEPGLEAAGLYVSTTTAGDWQNRIVTRGMGLRGRAVLRRYAGGVEVDRAGAPGFWIPEDAIAGVRRGSAIAGKVMGTDSLLIITWRLGEVELDTGFRGDDHGDYPQWIESLGRSTDPTESRPT</sequence>
<comment type="caution">
    <text evidence="2">The sequence shown here is derived from an EMBL/GenBank/DDBJ whole genome shotgun (WGS) entry which is preliminary data.</text>
</comment>
<dbReference type="EMBL" id="VDFW01000007">
    <property type="protein sequence ID" value="TNC27043.1"/>
    <property type="molecule type" value="Genomic_DNA"/>
</dbReference>
<organism evidence="2 3">
    <name type="scientific">Amycolatopsis alkalitolerans</name>
    <dbReference type="NCBI Taxonomy" id="2547244"/>
    <lineage>
        <taxon>Bacteria</taxon>
        <taxon>Bacillati</taxon>
        <taxon>Actinomycetota</taxon>
        <taxon>Actinomycetes</taxon>
        <taxon>Pseudonocardiales</taxon>
        <taxon>Pseudonocardiaceae</taxon>
        <taxon>Amycolatopsis</taxon>
    </lineage>
</organism>
<reference evidence="2 3" key="1">
    <citation type="submission" date="2019-06" db="EMBL/GenBank/DDBJ databases">
        <title>Amycolatopsis alkalitolerans sp. nov., isolated from Gastrodia elata Blume.</title>
        <authorList>
            <person name="Narsing Rao M.P."/>
            <person name="Li W.J."/>
        </authorList>
    </citation>
    <scope>NUCLEOTIDE SEQUENCE [LARGE SCALE GENOMIC DNA]</scope>
    <source>
        <strain evidence="2 3">SYSUP0005</strain>
    </source>
</reference>
<evidence type="ECO:0000259" key="1">
    <source>
        <dbReference type="Pfam" id="PF25362"/>
    </source>
</evidence>
<accession>A0A5C4M7L7</accession>
<dbReference type="Pfam" id="PF25362">
    <property type="entry name" value="bPH_11"/>
    <property type="match status" value="1"/>
</dbReference>
<gene>
    <name evidence="2" type="ORF">FG385_11525</name>
</gene>
<evidence type="ECO:0000313" key="2">
    <source>
        <dbReference type="EMBL" id="TNC27043.1"/>
    </source>
</evidence>
<proteinExistence type="predicted"/>